<evidence type="ECO:0000313" key="4">
    <source>
        <dbReference type="Proteomes" id="UP000250163"/>
    </source>
</evidence>
<dbReference type="InterPro" id="IPR006143">
    <property type="entry name" value="RND_pump_MFP"/>
</dbReference>
<feature type="domain" description="Multidrug resistance protein MdtA-like alpha-helical hairpin" evidence="2">
    <location>
        <begin position="97"/>
        <end position="154"/>
    </location>
</feature>
<evidence type="ECO:0000256" key="1">
    <source>
        <dbReference type="ARBA" id="ARBA00009477"/>
    </source>
</evidence>
<dbReference type="AlphaFoldDB" id="A0A330LK87"/>
<dbReference type="Proteomes" id="UP000250163">
    <property type="component" value="Chromosome MORIYA"/>
</dbReference>
<dbReference type="OrthoDB" id="1185083at2"/>
<evidence type="ECO:0000259" key="2">
    <source>
        <dbReference type="Pfam" id="PF25876"/>
    </source>
</evidence>
<gene>
    <name evidence="3" type="ORF">MORIYA_0551</name>
</gene>
<accession>A0A330LK87</accession>
<organism evidence="3 4">
    <name type="scientific">Moritella yayanosii</name>
    <dbReference type="NCBI Taxonomy" id="69539"/>
    <lineage>
        <taxon>Bacteria</taxon>
        <taxon>Pseudomonadati</taxon>
        <taxon>Pseudomonadota</taxon>
        <taxon>Gammaproteobacteria</taxon>
        <taxon>Alteromonadales</taxon>
        <taxon>Moritellaceae</taxon>
        <taxon>Moritella</taxon>
    </lineage>
</organism>
<dbReference type="EMBL" id="LS483250">
    <property type="protein sequence ID" value="SQD77029.1"/>
    <property type="molecule type" value="Genomic_DNA"/>
</dbReference>
<dbReference type="PROSITE" id="PS51257">
    <property type="entry name" value="PROKAR_LIPOPROTEIN"/>
    <property type="match status" value="1"/>
</dbReference>
<dbReference type="RefSeq" id="WP_112712469.1">
    <property type="nucleotide sequence ID" value="NZ_LS483250.1"/>
</dbReference>
<dbReference type="Gene3D" id="2.40.50.100">
    <property type="match status" value="1"/>
</dbReference>
<proteinExistence type="inferred from homology"/>
<dbReference type="InterPro" id="IPR058624">
    <property type="entry name" value="MdtA-like_HH"/>
</dbReference>
<dbReference type="Pfam" id="PF25876">
    <property type="entry name" value="HH_MFP_RND"/>
    <property type="match status" value="1"/>
</dbReference>
<dbReference type="GO" id="GO:0015562">
    <property type="term" value="F:efflux transmembrane transporter activity"/>
    <property type="evidence" value="ECO:0007669"/>
    <property type="project" value="TreeGrafter"/>
</dbReference>
<protein>
    <submittedName>
        <fullName evidence="3">Efflux RND transporter periplasmic adaptor subunit</fullName>
    </submittedName>
</protein>
<dbReference type="Gene3D" id="2.40.420.20">
    <property type="match status" value="1"/>
</dbReference>
<dbReference type="KEGG" id="mya:MORIYA_0551"/>
<sequence length="344" mass="37840">MKGIIATTVVAGLLLSGCSEKQVVIPEPDSRPVKLQTVDVGIKDTFRTFPGIVEADDKAVLGFRVSGVLSSMDVRPGENVVKGQTLASLNQDEFLLQVEQAQANYELASVQFKRDAKLRKTNVVSELAYDISKAKRNQAQATLSKQESNLGYATLVAPYDGTLSLSLKENYEYVMAKEPVVHIQRAGIINVTFQLPEQLLARFNNEYSRRPTVIFDTLPGEEFPAQFKEIDIEANPTNSSYKVTLFMDRPEGKNILPGMAGAVRIALPKGSAGAISSQALMRKGDSIFVWQVDDQGIVHKREIELDEKGRVTKGLNDGDNIAISGVSELREGQKVRSWVKERGL</sequence>
<dbReference type="Gene3D" id="1.10.287.470">
    <property type="entry name" value="Helix hairpin bin"/>
    <property type="match status" value="1"/>
</dbReference>
<dbReference type="NCBIfam" id="TIGR01730">
    <property type="entry name" value="RND_mfp"/>
    <property type="match status" value="1"/>
</dbReference>
<name>A0A330LK87_9GAMM</name>
<dbReference type="GO" id="GO:1990281">
    <property type="term" value="C:efflux pump complex"/>
    <property type="evidence" value="ECO:0007669"/>
    <property type="project" value="TreeGrafter"/>
</dbReference>
<reference evidence="4" key="1">
    <citation type="submission" date="2018-05" db="EMBL/GenBank/DDBJ databases">
        <authorList>
            <person name="Cea G.-C."/>
            <person name="William W."/>
        </authorList>
    </citation>
    <scope>NUCLEOTIDE SEQUENCE [LARGE SCALE GENOMIC DNA]</scope>
    <source>
        <strain evidence="4">DB21MT 5</strain>
    </source>
</reference>
<keyword evidence="4" id="KW-1185">Reference proteome</keyword>
<dbReference type="PANTHER" id="PTHR30469">
    <property type="entry name" value="MULTIDRUG RESISTANCE PROTEIN MDTA"/>
    <property type="match status" value="1"/>
</dbReference>
<comment type="similarity">
    <text evidence="1">Belongs to the membrane fusion protein (MFP) (TC 8.A.1) family.</text>
</comment>
<dbReference type="PANTHER" id="PTHR30469:SF20">
    <property type="entry name" value="EFFLUX RND TRANSPORTER PERIPLASMIC ADAPTOR SUBUNIT"/>
    <property type="match status" value="1"/>
</dbReference>
<dbReference type="Gene3D" id="2.40.30.170">
    <property type="match status" value="1"/>
</dbReference>
<evidence type="ECO:0000313" key="3">
    <source>
        <dbReference type="EMBL" id="SQD77029.1"/>
    </source>
</evidence>
<dbReference type="SUPFAM" id="SSF111369">
    <property type="entry name" value="HlyD-like secretion proteins"/>
    <property type="match status" value="1"/>
</dbReference>